<proteinExistence type="inferred from homology"/>
<dbReference type="Proteomes" id="UP001201985">
    <property type="component" value="Unassembled WGS sequence"/>
</dbReference>
<evidence type="ECO:0000256" key="2">
    <source>
        <dbReference type="ARBA" id="ARBA00022723"/>
    </source>
</evidence>
<comment type="caution">
    <text evidence="5">The sequence shown here is derived from an EMBL/GenBank/DDBJ whole genome shotgun (WGS) entry which is preliminary data.</text>
</comment>
<name>A0ABS9W605_9PROT</name>
<organism evidence="5 6">
    <name type="scientific">Teichococcus vastitatis</name>
    <dbReference type="NCBI Taxonomy" id="2307076"/>
    <lineage>
        <taxon>Bacteria</taxon>
        <taxon>Pseudomonadati</taxon>
        <taxon>Pseudomonadota</taxon>
        <taxon>Alphaproteobacteria</taxon>
        <taxon>Acetobacterales</taxon>
        <taxon>Roseomonadaceae</taxon>
        <taxon>Roseomonas</taxon>
    </lineage>
</organism>
<dbReference type="InterPro" id="IPR015813">
    <property type="entry name" value="Pyrv/PenolPyrv_kinase-like_dom"/>
</dbReference>
<dbReference type="PANTHER" id="PTHR30502:SF0">
    <property type="entry name" value="PHOSPHOENOLPYRUVATE CARBOXYLASE FAMILY PROTEIN"/>
    <property type="match status" value="1"/>
</dbReference>
<dbReference type="RefSeq" id="WP_241793021.1">
    <property type="nucleotide sequence ID" value="NZ_JALBUU010000004.1"/>
</dbReference>
<evidence type="ECO:0000313" key="6">
    <source>
        <dbReference type="Proteomes" id="UP001201985"/>
    </source>
</evidence>
<protein>
    <submittedName>
        <fullName evidence="5">Aldolase/citrate lyase family protein</fullName>
    </submittedName>
</protein>
<keyword evidence="6" id="KW-1185">Reference proteome</keyword>
<sequence length="252" mass="27146">MANKVKEAWRSGRAVVNGWLAIPNGFSAEMYAQAGWDSVTVDMQHGIQDYLSCIACFQGMQPHGVTPLVRVPWNEPGIIGKVLDGGAYGVICPMVNNAEQARNLVAYCKYPPQGTRSNGPIRAGIYGEGGSYQKTANDEILVIPMIETSEALDQLEAILDVPGIDAIYVGPSDLGLSLGLPPKLDREETNILKIYERLIRECDKRGIAVGLHNGTAAYAKRMIGMGFKLVTISNEVGLMVAAARAAVREARG</sequence>
<evidence type="ECO:0000259" key="4">
    <source>
        <dbReference type="Pfam" id="PF03328"/>
    </source>
</evidence>
<dbReference type="GO" id="GO:0016829">
    <property type="term" value="F:lyase activity"/>
    <property type="evidence" value="ECO:0007669"/>
    <property type="project" value="UniProtKB-KW"/>
</dbReference>
<dbReference type="InterPro" id="IPR040442">
    <property type="entry name" value="Pyrv_kinase-like_dom_sf"/>
</dbReference>
<dbReference type="SUPFAM" id="SSF51621">
    <property type="entry name" value="Phosphoenolpyruvate/pyruvate domain"/>
    <property type="match status" value="1"/>
</dbReference>
<dbReference type="InterPro" id="IPR005000">
    <property type="entry name" value="Aldolase/citrate-lyase_domain"/>
</dbReference>
<feature type="domain" description="HpcH/HpaI aldolase/citrate lyase" evidence="4">
    <location>
        <begin position="20"/>
        <end position="230"/>
    </location>
</feature>
<dbReference type="Gene3D" id="3.20.20.60">
    <property type="entry name" value="Phosphoenolpyruvate-binding domains"/>
    <property type="match status" value="1"/>
</dbReference>
<dbReference type="InterPro" id="IPR050251">
    <property type="entry name" value="HpcH-HpaI_aldolase"/>
</dbReference>
<gene>
    <name evidence="5" type="ORF">MON41_13280</name>
</gene>
<dbReference type="PANTHER" id="PTHR30502">
    <property type="entry name" value="2-KETO-3-DEOXY-L-RHAMNONATE ALDOLASE"/>
    <property type="match status" value="1"/>
</dbReference>
<dbReference type="EMBL" id="JALBUU010000004">
    <property type="protein sequence ID" value="MCI0754730.1"/>
    <property type="molecule type" value="Genomic_DNA"/>
</dbReference>
<reference evidence="5 6" key="1">
    <citation type="submission" date="2022-03" db="EMBL/GenBank/DDBJ databases">
        <title>Complete genome analysis of Roseomonas KG 17.1 : a prolific producer of plant growth promoters.</title>
        <authorList>
            <person name="Saadouli I."/>
            <person name="Najjari A."/>
            <person name="Mosbah A."/>
            <person name="Ouzari H.I."/>
        </authorList>
    </citation>
    <scope>NUCLEOTIDE SEQUENCE [LARGE SCALE GENOMIC DNA]</scope>
    <source>
        <strain evidence="5 6">KG17-1</strain>
    </source>
</reference>
<dbReference type="Pfam" id="PF03328">
    <property type="entry name" value="HpcH_HpaI"/>
    <property type="match status" value="1"/>
</dbReference>
<accession>A0ABS9W605</accession>
<comment type="similarity">
    <text evidence="1">Belongs to the HpcH/HpaI aldolase family.</text>
</comment>
<evidence type="ECO:0000256" key="1">
    <source>
        <dbReference type="ARBA" id="ARBA00005568"/>
    </source>
</evidence>
<keyword evidence="3 5" id="KW-0456">Lyase</keyword>
<evidence type="ECO:0000256" key="3">
    <source>
        <dbReference type="ARBA" id="ARBA00023239"/>
    </source>
</evidence>
<evidence type="ECO:0000313" key="5">
    <source>
        <dbReference type="EMBL" id="MCI0754730.1"/>
    </source>
</evidence>
<keyword evidence="2" id="KW-0479">Metal-binding</keyword>